<dbReference type="EMBL" id="CP030280">
    <property type="protein sequence ID" value="AWY98132.1"/>
    <property type="molecule type" value="Genomic_DNA"/>
</dbReference>
<organism evidence="2 3">
    <name type="scientific">Blautia argi</name>
    <dbReference type="NCBI Taxonomy" id="1912897"/>
    <lineage>
        <taxon>Bacteria</taxon>
        <taxon>Bacillati</taxon>
        <taxon>Bacillota</taxon>
        <taxon>Clostridia</taxon>
        <taxon>Lachnospirales</taxon>
        <taxon>Lachnospiraceae</taxon>
        <taxon>Blautia</taxon>
    </lineage>
</organism>
<dbReference type="InterPro" id="IPR007421">
    <property type="entry name" value="Schlafen_AlbA_2_dom"/>
</dbReference>
<evidence type="ECO:0000259" key="1">
    <source>
        <dbReference type="Pfam" id="PF04326"/>
    </source>
</evidence>
<evidence type="ECO:0000313" key="3">
    <source>
        <dbReference type="Proteomes" id="UP000250003"/>
    </source>
</evidence>
<dbReference type="Gene3D" id="3.30.950.30">
    <property type="entry name" value="Schlafen, AAA domain"/>
    <property type="match status" value="1"/>
</dbReference>
<dbReference type="Pfam" id="PF04326">
    <property type="entry name" value="SLFN_AlbA_2"/>
    <property type="match status" value="1"/>
</dbReference>
<dbReference type="GO" id="GO:0005524">
    <property type="term" value="F:ATP binding"/>
    <property type="evidence" value="ECO:0007669"/>
    <property type="project" value="UniProtKB-KW"/>
</dbReference>
<proteinExistence type="predicted"/>
<dbReference type="Proteomes" id="UP000250003">
    <property type="component" value="Chromosome"/>
</dbReference>
<dbReference type="KEGG" id="blau:DQQ01_08225"/>
<dbReference type="OrthoDB" id="869451at2"/>
<feature type="domain" description="Schlafen AlbA-2" evidence="1">
    <location>
        <begin position="24"/>
        <end position="154"/>
    </location>
</feature>
<evidence type="ECO:0000313" key="2">
    <source>
        <dbReference type="EMBL" id="AWY98132.1"/>
    </source>
</evidence>
<dbReference type="InterPro" id="IPR038461">
    <property type="entry name" value="Schlafen_AlbA_2_dom_sf"/>
</dbReference>
<reference evidence="3" key="1">
    <citation type="submission" date="2018-06" db="EMBL/GenBank/DDBJ databases">
        <title>Description of Blautia argi sp. nov., a new anaerobic isolated from dog feces.</title>
        <authorList>
            <person name="Chang Y.-H."/>
            <person name="Paek J."/>
            <person name="Shin Y."/>
        </authorList>
    </citation>
    <scope>NUCLEOTIDE SEQUENCE [LARGE SCALE GENOMIC DNA]</scope>
    <source>
        <strain evidence="3">KCTC 15426</strain>
    </source>
</reference>
<sequence>MHVVGGAYFVNKNEIKDLILLKQEGSYWDFKREWYSQDKKADLLHDIICMANNLSNKDAYIIIGVDEENDYSFSSVKNDPNRKNTQQLVDFMREKNFAGGVRPIVSVENFNFGEIEIDIIVIHNSNTTPFYLTERFRSVMSNNIYTRVMDSNTPKNKSADISHIEMLWKKRFGLLSSPLDRMLIYLKNSILWDSSPSSFKEKKYYRFSPEYTIETVMDESKNGYQYYLFNQTNIHPRWYDINLYYHQTMLVSLEGLSLDGGRYFTPSPRTDGVSLTQYYHWDITFKYYIKNSIEYIVHEFYYHPDGDDETIAHDKFMECILVFDTDFEKENFKEYIKRNWKNKQIYSDNIWLPYFEEIKGYNMDAIKEEYMNSQILQKMLVAFRNIK</sequence>
<protein>
    <submittedName>
        <fullName evidence="2">ATP-binding protein</fullName>
    </submittedName>
</protein>
<accession>A0A2Z4UAS0</accession>
<name>A0A2Z4UAS0_9FIRM</name>
<keyword evidence="2" id="KW-0067">ATP-binding</keyword>
<keyword evidence="2" id="KW-0547">Nucleotide-binding</keyword>
<gene>
    <name evidence="2" type="ORF">DQQ01_08225</name>
</gene>
<dbReference type="AlphaFoldDB" id="A0A2Z4UAS0"/>
<keyword evidence="3" id="KW-1185">Reference proteome</keyword>